<sequence length="99" mass="10745">MDGSQKKDGSSSSEAQAALSKLFAPVPDANNNRPSYSRLVGKDEHLQGYSPVSGTMEFSRFDPPAGMIALYTPYSDAGLKLPLFPFLQHIVHRCGLMLS</sequence>
<protein>
    <submittedName>
        <fullName evidence="1">Uncharacterized protein</fullName>
    </submittedName>
</protein>
<comment type="caution">
    <text evidence="1">The sequence shown here is derived from an EMBL/GenBank/DDBJ whole genome shotgun (WGS) entry which is preliminary data.</text>
</comment>
<reference evidence="2" key="1">
    <citation type="journal article" date="2016" name="Nature">
        <title>The genome of the seagrass Zostera marina reveals angiosperm adaptation to the sea.</title>
        <authorList>
            <person name="Olsen J.L."/>
            <person name="Rouze P."/>
            <person name="Verhelst B."/>
            <person name="Lin Y.-C."/>
            <person name="Bayer T."/>
            <person name="Collen J."/>
            <person name="Dattolo E."/>
            <person name="De Paoli E."/>
            <person name="Dittami S."/>
            <person name="Maumus F."/>
            <person name="Michel G."/>
            <person name="Kersting A."/>
            <person name="Lauritano C."/>
            <person name="Lohaus R."/>
            <person name="Toepel M."/>
            <person name="Tonon T."/>
            <person name="Vanneste K."/>
            <person name="Amirebrahimi M."/>
            <person name="Brakel J."/>
            <person name="Bostroem C."/>
            <person name="Chovatia M."/>
            <person name="Grimwood J."/>
            <person name="Jenkins J.W."/>
            <person name="Jueterbock A."/>
            <person name="Mraz A."/>
            <person name="Stam W.T."/>
            <person name="Tice H."/>
            <person name="Bornberg-Bauer E."/>
            <person name="Green P.J."/>
            <person name="Pearson G.A."/>
            <person name="Procaccini G."/>
            <person name="Duarte C.M."/>
            <person name="Schmutz J."/>
            <person name="Reusch T.B.H."/>
            <person name="Van de Peer Y."/>
        </authorList>
    </citation>
    <scope>NUCLEOTIDE SEQUENCE [LARGE SCALE GENOMIC DNA]</scope>
    <source>
        <strain evidence="2">cv. Finnish</strain>
    </source>
</reference>
<dbReference type="Proteomes" id="UP000036987">
    <property type="component" value="Unassembled WGS sequence"/>
</dbReference>
<evidence type="ECO:0000313" key="1">
    <source>
        <dbReference type="EMBL" id="KMZ74733.1"/>
    </source>
</evidence>
<organism evidence="1 2">
    <name type="scientific">Zostera marina</name>
    <name type="common">Eelgrass</name>
    <dbReference type="NCBI Taxonomy" id="29655"/>
    <lineage>
        <taxon>Eukaryota</taxon>
        <taxon>Viridiplantae</taxon>
        <taxon>Streptophyta</taxon>
        <taxon>Embryophyta</taxon>
        <taxon>Tracheophyta</taxon>
        <taxon>Spermatophyta</taxon>
        <taxon>Magnoliopsida</taxon>
        <taxon>Liliopsida</taxon>
        <taxon>Zosteraceae</taxon>
        <taxon>Zostera</taxon>
    </lineage>
</organism>
<keyword evidence="2" id="KW-1185">Reference proteome</keyword>
<accession>A0A0K9Q0A8</accession>
<evidence type="ECO:0000313" key="2">
    <source>
        <dbReference type="Proteomes" id="UP000036987"/>
    </source>
</evidence>
<name>A0A0K9Q0A8_ZOSMR</name>
<dbReference type="EMBL" id="LFYR01000249">
    <property type="protein sequence ID" value="KMZ74733.1"/>
    <property type="molecule type" value="Genomic_DNA"/>
</dbReference>
<gene>
    <name evidence="1" type="ORF">ZOSMA_12360G00010</name>
</gene>
<dbReference type="AlphaFoldDB" id="A0A0K9Q0A8"/>
<proteinExistence type="predicted"/>